<proteinExistence type="predicted"/>
<dbReference type="PROSITE" id="PS50005">
    <property type="entry name" value="TPR"/>
    <property type="match status" value="1"/>
</dbReference>
<dbReference type="PANTHER" id="PTHR45883:SF2">
    <property type="entry name" value="HSC70-INTERACTING PROTEIN"/>
    <property type="match status" value="1"/>
</dbReference>
<keyword evidence="7" id="KW-1185">Reference proteome</keyword>
<reference evidence="6" key="1">
    <citation type="journal article" date="2021" name="Sci. Rep.">
        <title>Diploid genomic architecture of Nitzschia inconspicua, an elite biomass production diatom.</title>
        <authorList>
            <person name="Oliver A."/>
            <person name="Podell S."/>
            <person name="Pinowska A."/>
            <person name="Traller J.C."/>
            <person name="Smith S.R."/>
            <person name="McClure R."/>
            <person name="Beliaev A."/>
            <person name="Bohutskyi P."/>
            <person name="Hill E.A."/>
            <person name="Rabines A."/>
            <person name="Zheng H."/>
            <person name="Allen L.Z."/>
            <person name="Kuo A."/>
            <person name="Grigoriev I.V."/>
            <person name="Allen A.E."/>
            <person name="Hazlebeck D."/>
            <person name="Allen E.E."/>
        </authorList>
    </citation>
    <scope>NUCLEOTIDE SEQUENCE</scope>
    <source>
        <strain evidence="6">Hildebrandi</strain>
    </source>
</reference>
<dbReference type="EMBL" id="JAGRRH010000005">
    <property type="protein sequence ID" value="KAG7369561.1"/>
    <property type="molecule type" value="Genomic_DNA"/>
</dbReference>
<dbReference type="OrthoDB" id="533763at2759"/>
<feature type="compositionally biased region" description="Acidic residues" evidence="4">
    <location>
        <begin position="359"/>
        <end position="376"/>
    </location>
</feature>
<organism evidence="6 7">
    <name type="scientific">Nitzschia inconspicua</name>
    <dbReference type="NCBI Taxonomy" id="303405"/>
    <lineage>
        <taxon>Eukaryota</taxon>
        <taxon>Sar</taxon>
        <taxon>Stramenopiles</taxon>
        <taxon>Ochrophyta</taxon>
        <taxon>Bacillariophyta</taxon>
        <taxon>Bacillariophyceae</taxon>
        <taxon>Bacillariophycidae</taxon>
        <taxon>Bacillariales</taxon>
        <taxon>Bacillariaceae</taxon>
        <taxon>Nitzschia</taxon>
    </lineage>
</organism>
<dbReference type="SMART" id="SM00028">
    <property type="entry name" value="TPR"/>
    <property type="match status" value="3"/>
</dbReference>
<evidence type="ECO:0000256" key="3">
    <source>
        <dbReference type="PROSITE-ProRule" id="PRU00339"/>
    </source>
</evidence>
<reference evidence="6" key="2">
    <citation type="submission" date="2021-04" db="EMBL/GenBank/DDBJ databases">
        <authorList>
            <person name="Podell S."/>
        </authorList>
    </citation>
    <scope>NUCLEOTIDE SEQUENCE</scope>
    <source>
        <strain evidence="6">Hildebrandi</strain>
    </source>
</reference>
<evidence type="ECO:0000256" key="2">
    <source>
        <dbReference type="ARBA" id="ARBA00022803"/>
    </source>
</evidence>
<feature type="repeat" description="TPR" evidence="3">
    <location>
        <begin position="127"/>
        <end position="160"/>
    </location>
</feature>
<dbReference type="Pfam" id="PF17830">
    <property type="entry name" value="STI1-HOP_DP"/>
    <property type="match status" value="1"/>
</dbReference>
<feature type="region of interest" description="Disordered" evidence="4">
    <location>
        <begin position="231"/>
        <end position="266"/>
    </location>
</feature>
<dbReference type="Proteomes" id="UP000693970">
    <property type="component" value="Unassembled WGS sequence"/>
</dbReference>
<dbReference type="GO" id="GO:0030544">
    <property type="term" value="F:Hsp70 protein binding"/>
    <property type="evidence" value="ECO:0007669"/>
    <property type="project" value="TreeGrafter"/>
</dbReference>
<dbReference type="InterPro" id="IPR041243">
    <property type="entry name" value="STI1/HOP_DP"/>
</dbReference>
<comment type="caution">
    <text evidence="6">The sequence shown here is derived from an EMBL/GenBank/DDBJ whole genome shotgun (WGS) entry which is preliminary data.</text>
</comment>
<feature type="region of interest" description="Disordered" evidence="4">
    <location>
        <begin position="44"/>
        <end position="96"/>
    </location>
</feature>
<evidence type="ECO:0000313" key="6">
    <source>
        <dbReference type="EMBL" id="KAG7369561.1"/>
    </source>
</evidence>
<gene>
    <name evidence="6" type="ORF">IV203_027307</name>
</gene>
<dbReference type="InterPro" id="IPR019734">
    <property type="entry name" value="TPR_rpt"/>
</dbReference>
<evidence type="ECO:0000313" key="7">
    <source>
        <dbReference type="Proteomes" id="UP000693970"/>
    </source>
</evidence>
<feature type="domain" description="STI1/HOP DP" evidence="5">
    <location>
        <begin position="272"/>
        <end position="332"/>
    </location>
</feature>
<evidence type="ECO:0000259" key="5">
    <source>
        <dbReference type="Pfam" id="PF17830"/>
    </source>
</evidence>
<feature type="compositionally biased region" description="Basic and acidic residues" evidence="4">
    <location>
        <begin position="231"/>
        <end position="246"/>
    </location>
</feature>
<dbReference type="Pfam" id="PF13181">
    <property type="entry name" value="TPR_8"/>
    <property type="match status" value="1"/>
</dbReference>
<feature type="region of interest" description="Disordered" evidence="4">
    <location>
        <begin position="350"/>
        <end position="376"/>
    </location>
</feature>
<accession>A0A9K3LYR4</accession>
<feature type="compositionally biased region" description="Gly residues" evidence="4">
    <location>
        <begin position="249"/>
        <end position="263"/>
    </location>
</feature>
<keyword evidence="1" id="KW-0677">Repeat</keyword>
<dbReference type="PANTHER" id="PTHR45883">
    <property type="entry name" value="HSC70-INTERACTING PROTEIN"/>
    <property type="match status" value="1"/>
</dbReference>
<keyword evidence="2 3" id="KW-0802">TPR repeat</keyword>
<evidence type="ECO:0000256" key="4">
    <source>
        <dbReference type="SAM" id="MobiDB-lite"/>
    </source>
</evidence>
<name>A0A9K3LYR4_9STRA</name>
<protein>
    <submittedName>
        <fullName evidence="6">Tetratricopeptide repeat protein</fullName>
    </submittedName>
</protein>
<evidence type="ECO:0000256" key="1">
    <source>
        <dbReference type="ARBA" id="ARBA00022737"/>
    </source>
</evidence>
<sequence length="376" mass="40338">MATTATTPNDIQSILDGSLTDPIEAKRVKDYIASLQAKIIELGGTLPEQDEDGDAAKVSSTDDDTAMKDENVDLEDDGYQAPQYSSGEDYEKQSDLKTKATDAKNDGKLEEALEFFNQAVQAAPPSALLYANRAMVLEQLQHYKAAERDCNKALESNPDSAKALKVRGTLRYQHLHDWQGALSDLSQAQAIDYDPDIATTLEELTKLRVLKEKEEAQERIEKEEKLKKKAEEIKKAQEEARREKQQPRSGGGAMPGGMPGGMPAGMPGMPDMSAMMSDPEIVELMQNPKVVAAFQSLMSGPGGPMGLLSNPQKLQEMMADPDVGPALQKLMAKFMGGGMGGMPGMGGGMGGAAAGGGANEDDDDAIPDMEDLPDLD</sequence>
<dbReference type="AlphaFoldDB" id="A0A9K3LYR4"/>